<dbReference type="GO" id="GO:0016020">
    <property type="term" value="C:membrane"/>
    <property type="evidence" value="ECO:0007669"/>
    <property type="project" value="UniProtKB-SubCell"/>
</dbReference>
<reference evidence="8 9" key="2">
    <citation type="submission" date="2018-11" db="EMBL/GenBank/DDBJ databases">
        <authorList>
            <consortium name="Pathogen Informatics"/>
        </authorList>
    </citation>
    <scope>NUCLEOTIDE SEQUENCE [LARGE SCALE GENOMIC DNA]</scope>
</reference>
<keyword evidence="3 7" id="KW-0812">Transmembrane</keyword>
<dbReference type="OrthoDB" id="18585at2759"/>
<evidence type="ECO:0000256" key="3">
    <source>
        <dbReference type="ARBA" id="ARBA00022692"/>
    </source>
</evidence>
<comment type="similarity">
    <text evidence="2">Belongs to the CD36 family.</text>
</comment>
<keyword evidence="5 7" id="KW-0472">Membrane</keyword>
<accession>A0A0N5D9H3</accession>
<dbReference type="EMBL" id="UYYF01004876">
    <property type="protein sequence ID" value="VDN07428.1"/>
    <property type="molecule type" value="Genomic_DNA"/>
</dbReference>
<keyword evidence="6" id="KW-0325">Glycoprotein</keyword>
<sequence length="470" mass="53680">MNMRILYIGALAIGAICIIIGVLSMTLIPLSITKRIEQDEHLGYDENGTFNAMTKRWIEPKYNMKIKVWVISVTNPEDVVNGSYPVVTEKGPYVYTEHQKKIKVKFMQNDTRVLYRNRRRYVYSEEESCANCSLLDSVMIPNLMFQARFVLVLQVASKSSPFVKNIIKSAFSRFKRETPFINATVGEVLFDGYEDPMIKWVCDKVRPLCSVANIPTRIRFLENDTVDGEYLIGTGLRSNQELGHVYAWNGQNETVWWSTAQARMINGTDGQLFPPSIQIYRDLPVFLGQLGRSIHMRYDKSVTYKGIPSYRFVIPSDVYDPFLPENKGFCNPEIPRYFSHDIQPDGCLPAGMFDIGHTKLGSPPIFMSGVHFYQSPAQVYQNFVGFPHPNCSDQSYIDIEPLTGVILNALGASQINVGMINDTFYFFQKIPSMIVPVLWLKEIINVDDDTRKELESVGRSSRMVIFKIRV</sequence>
<name>A0A0N5D9H3_THECL</name>
<evidence type="ECO:0000256" key="2">
    <source>
        <dbReference type="ARBA" id="ARBA00010532"/>
    </source>
</evidence>
<proteinExistence type="inferred from homology"/>
<dbReference type="PRINTS" id="PR01609">
    <property type="entry name" value="CD36FAMILY"/>
</dbReference>
<dbReference type="InterPro" id="IPR002159">
    <property type="entry name" value="CD36_fam"/>
</dbReference>
<feature type="transmembrane region" description="Helical" evidence="7">
    <location>
        <begin position="6"/>
        <end position="28"/>
    </location>
</feature>
<dbReference type="PANTHER" id="PTHR11923">
    <property type="entry name" value="SCAVENGER RECEPTOR CLASS B TYPE-1 SR-B1"/>
    <property type="match status" value="1"/>
</dbReference>
<dbReference type="WBParaSite" id="TCLT_0000978301-mRNA-1">
    <property type="protein sequence ID" value="TCLT_0000978301-mRNA-1"/>
    <property type="gene ID" value="TCLT_0000978301"/>
</dbReference>
<evidence type="ECO:0000313" key="8">
    <source>
        <dbReference type="EMBL" id="VDN07428.1"/>
    </source>
</evidence>
<evidence type="ECO:0000313" key="9">
    <source>
        <dbReference type="Proteomes" id="UP000276776"/>
    </source>
</evidence>
<gene>
    <name evidence="8" type="ORF">TCLT_LOCUS9772</name>
</gene>
<dbReference type="Pfam" id="PF01130">
    <property type="entry name" value="CD36"/>
    <property type="match status" value="1"/>
</dbReference>
<keyword evidence="9" id="KW-1185">Reference proteome</keyword>
<dbReference type="AlphaFoldDB" id="A0A0N5D9H3"/>
<comment type="subcellular location">
    <subcellularLocation>
        <location evidence="1">Membrane</location>
    </subcellularLocation>
</comment>
<dbReference type="OMA" id="HRFMEND"/>
<dbReference type="Proteomes" id="UP000276776">
    <property type="component" value="Unassembled WGS sequence"/>
</dbReference>
<protein>
    <submittedName>
        <fullName evidence="10">CD36 family protein</fullName>
    </submittedName>
</protein>
<dbReference type="STRING" id="103827.A0A0N5D9H3"/>
<dbReference type="PANTHER" id="PTHR11923:SF51">
    <property type="entry name" value="LYSOSOME MEMBRANE PROTEIN 2"/>
    <property type="match status" value="1"/>
</dbReference>
<evidence type="ECO:0000256" key="6">
    <source>
        <dbReference type="ARBA" id="ARBA00023180"/>
    </source>
</evidence>
<evidence type="ECO:0000313" key="10">
    <source>
        <dbReference type="WBParaSite" id="TCLT_0000978301-mRNA-1"/>
    </source>
</evidence>
<organism evidence="10">
    <name type="scientific">Thelazia callipaeda</name>
    <name type="common">Oriental eyeworm</name>
    <name type="synonym">Parasitic nematode</name>
    <dbReference type="NCBI Taxonomy" id="103827"/>
    <lineage>
        <taxon>Eukaryota</taxon>
        <taxon>Metazoa</taxon>
        <taxon>Ecdysozoa</taxon>
        <taxon>Nematoda</taxon>
        <taxon>Chromadorea</taxon>
        <taxon>Rhabditida</taxon>
        <taxon>Spirurina</taxon>
        <taxon>Spiruromorpha</taxon>
        <taxon>Thelazioidea</taxon>
        <taxon>Thelaziidae</taxon>
        <taxon>Thelazia</taxon>
    </lineage>
</organism>
<evidence type="ECO:0000256" key="5">
    <source>
        <dbReference type="ARBA" id="ARBA00023136"/>
    </source>
</evidence>
<evidence type="ECO:0000256" key="7">
    <source>
        <dbReference type="SAM" id="Phobius"/>
    </source>
</evidence>
<dbReference type="GO" id="GO:0005737">
    <property type="term" value="C:cytoplasm"/>
    <property type="evidence" value="ECO:0007669"/>
    <property type="project" value="TreeGrafter"/>
</dbReference>
<evidence type="ECO:0000256" key="1">
    <source>
        <dbReference type="ARBA" id="ARBA00004370"/>
    </source>
</evidence>
<dbReference type="GO" id="GO:0005044">
    <property type="term" value="F:scavenger receptor activity"/>
    <property type="evidence" value="ECO:0007669"/>
    <property type="project" value="TreeGrafter"/>
</dbReference>
<evidence type="ECO:0000256" key="4">
    <source>
        <dbReference type="ARBA" id="ARBA00022989"/>
    </source>
</evidence>
<keyword evidence="4 7" id="KW-1133">Transmembrane helix</keyword>
<reference evidence="10" key="1">
    <citation type="submission" date="2017-02" db="UniProtKB">
        <authorList>
            <consortium name="WormBaseParasite"/>
        </authorList>
    </citation>
    <scope>IDENTIFICATION</scope>
</reference>